<feature type="transmembrane region" description="Helical" evidence="1">
    <location>
        <begin position="51"/>
        <end position="68"/>
    </location>
</feature>
<accession>A0ABW3FNQ7</accession>
<keyword evidence="1" id="KW-1133">Transmembrane helix</keyword>
<organism evidence="2 3">
    <name type="scientific">Saccharopolyspora rosea</name>
    <dbReference type="NCBI Taxonomy" id="524884"/>
    <lineage>
        <taxon>Bacteria</taxon>
        <taxon>Bacillati</taxon>
        <taxon>Actinomycetota</taxon>
        <taxon>Actinomycetes</taxon>
        <taxon>Pseudonocardiales</taxon>
        <taxon>Pseudonocardiaceae</taxon>
        <taxon>Saccharopolyspora</taxon>
    </lineage>
</organism>
<dbReference type="EMBL" id="JBHTIW010000001">
    <property type="protein sequence ID" value="MFD0918635.1"/>
    <property type="molecule type" value="Genomic_DNA"/>
</dbReference>
<dbReference type="RefSeq" id="WP_263249668.1">
    <property type="nucleotide sequence ID" value="NZ_BAABLT010000022.1"/>
</dbReference>
<comment type="caution">
    <text evidence="2">The sequence shown here is derived from an EMBL/GenBank/DDBJ whole genome shotgun (WGS) entry which is preliminary data.</text>
</comment>
<evidence type="ECO:0000256" key="1">
    <source>
        <dbReference type="SAM" id="Phobius"/>
    </source>
</evidence>
<protein>
    <submittedName>
        <fullName evidence="2">Uncharacterized protein</fullName>
    </submittedName>
</protein>
<keyword evidence="3" id="KW-1185">Reference proteome</keyword>
<gene>
    <name evidence="2" type="ORF">ACFQ16_02660</name>
</gene>
<evidence type="ECO:0000313" key="3">
    <source>
        <dbReference type="Proteomes" id="UP001597018"/>
    </source>
</evidence>
<proteinExistence type="predicted"/>
<keyword evidence="1" id="KW-0812">Transmembrane</keyword>
<keyword evidence="1" id="KW-0472">Membrane</keyword>
<sequence>MGAVVGLVAVLVTIAAVLAAAGHAGYLALLTSAAKKRAGGQPAVEFARKRFPVAGVGLAVSLLALLISSGTSSIGWEVFAILLGGGSGIGSVKALQSTQARFRGGQF</sequence>
<dbReference type="Proteomes" id="UP001597018">
    <property type="component" value="Unassembled WGS sequence"/>
</dbReference>
<evidence type="ECO:0000313" key="2">
    <source>
        <dbReference type="EMBL" id="MFD0918635.1"/>
    </source>
</evidence>
<reference evidence="3" key="1">
    <citation type="journal article" date="2019" name="Int. J. Syst. Evol. Microbiol.">
        <title>The Global Catalogue of Microorganisms (GCM) 10K type strain sequencing project: providing services to taxonomists for standard genome sequencing and annotation.</title>
        <authorList>
            <consortium name="The Broad Institute Genomics Platform"/>
            <consortium name="The Broad Institute Genome Sequencing Center for Infectious Disease"/>
            <person name="Wu L."/>
            <person name="Ma J."/>
        </authorList>
    </citation>
    <scope>NUCLEOTIDE SEQUENCE [LARGE SCALE GENOMIC DNA]</scope>
    <source>
        <strain evidence="3">CCUG 56401</strain>
    </source>
</reference>
<name>A0ABW3FNQ7_9PSEU</name>
<feature type="transmembrane region" description="Helical" evidence="1">
    <location>
        <begin position="6"/>
        <end position="30"/>
    </location>
</feature>
<feature type="transmembrane region" description="Helical" evidence="1">
    <location>
        <begin position="74"/>
        <end position="95"/>
    </location>
</feature>